<feature type="region of interest" description="Disordered" evidence="2">
    <location>
        <begin position="788"/>
        <end position="810"/>
    </location>
</feature>
<comment type="caution">
    <text evidence="4">The sequence shown here is derived from an EMBL/GenBank/DDBJ whole genome shotgun (WGS) entry which is preliminary data.</text>
</comment>
<dbReference type="Proteomes" id="UP000308730">
    <property type="component" value="Unassembled WGS sequence"/>
</dbReference>
<evidence type="ECO:0000256" key="1">
    <source>
        <dbReference type="PROSITE-ProRule" id="PRU00325"/>
    </source>
</evidence>
<dbReference type="GO" id="GO:0008270">
    <property type="term" value="F:zinc ion binding"/>
    <property type="evidence" value="ECO:0007669"/>
    <property type="project" value="UniProtKB-KW"/>
</dbReference>
<keyword evidence="1" id="KW-0862">Zinc</keyword>
<evidence type="ECO:0000313" key="4">
    <source>
        <dbReference type="EMBL" id="THH14925.1"/>
    </source>
</evidence>
<proteinExistence type="predicted"/>
<dbReference type="PROSITE" id="PS50966">
    <property type="entry name" value="ZF_SWIM"/>
    <property type="match status" value="1"/>
</dbReference>
<dbReference type="InterPro" id="IPR007527">
    <property type="entry name" value="Znf_SWIM"/>
</dbReference>
<reference evidence="4 5" key="1">
    <citation type="submission" date="2019-02" db="EMBL/GenBank/DDBJ databases">
        <title>Genome sequencing of the rare red list fungi Antrodiella citrinella (Flaviporus citrinellus).</title>
        <authorList>
            <person name="Buettner E."/>
            <person name="Kellner H."/>
        </authorList>
    </citation>
    <scope>NUCLEOTIDE SEQUENCE [LARGE SCALE GENOMIC DNA]</scope>
    <source>
        <strain evidence="4 5">DSM 108506</strain>
    </source>
</reference>
<feature type="compositionally biased region" description="Polar residues" evidence="2">
    <location>
        <begin position="18"/>
        <end position="36"/>
    </location>
</feature>
<protein>
    <recommendedName>
        <fullName evidence="3">SWIM-type domain-containing protein</fullName>
    </recommendedName>
</protein>
<evidence type="ECO:0000259" key="3">
    <source>
        <dbReference type="PROSITE" id="PS50966"/>
    </source>
</evidence>
<dbReference type="OrthoDB" id="2422225at2759"/>
<feature type="domain" description="SWIM-type" evidence="3">
    <location>
        <begin position="670"/>
        <end position="705"/>
    </location>
</feature>
<name>A0A4S4LRZ8_9APHY</name>
<evidence type="ECO:0000313" key="5">
    <source>
        <dbReference type="Proteomes" id="UP000308730"/>
    </source>
</evidence>
<evidence type="ECO:0000256" key="2">
    <source>
        <dbReference type="SAM" id="MobiDB-lite"/>
    </source>
</evidence>
<gene>
    <name evidence="4" type="ORF">EUX98_g9541</name>
</gene>
<keyword evidence="5" id="KW-1185">Reference proteome</keyword>
<feature type="region of interest" description="Disordered" evidence="2">
    <location>
        <begin position="1"/>
        <end position="57"/>
    </location>
</feature>
<dbReference type="AlphaFoldDB" id="A0A4S4LRZ8"/>
<organism evidence="4 5">
    <name type="scientific">Antrodiella citrinella</name>
    <dbReference type="NCBI Taxonomy" id="2447956"/>
    <lineage>
        <taxon>Eukaryota</taxon>
        <taxon>Fungi</taxon>
        <taxon>Dikarya</taxon>
        <taxon>Basidiomycota</taxon>
        <taxon>Agaricomycotina</taxon>
        <taxon>Agaricomycetes</taxon>
        <taxon>Polyporales</taxon>
        <taxon>Steccherinaceae</taxon>
        <taxon>Antrodiella</taxon>
    </lineage>
</organism>
<accession>A0A4S4LRZ8</accession>
<feature type="compositionally biased region" description="Polar residues" evidence="2">
    <location>
        <begin position="796"/>
        <end position="810"/>
    </location>
</feature>
<keyword evidence="1" id="KW-0479">Metal-binding</keyword>
<dbReference type="EMBL" id="SGPM01000876">
    <property type="protein sequence ID" value="THH14925.1"/>
    <property type="molecule type" value="Genomic_DNA"/>
</dbReference>
<sequence length="810" mass="92484">MQRQRKLFHLCDEEPQAPSRSCSADQQQIQPESTKVQLPGPLTERKNDLRTPTLKGDLGAEDEDFAVKSNPETLETDWFWDERKLDVRINIKSLVCGYDTNARQDGKKPRERLEVDVDNWRRRAPYDFTSCLAHSDITAAERRTGTVILRIIGHFEHNEECQKAMLVRAPAIPLHPHVVEVAMRQLWMGASITSIQSENAKMFKNIQYHDQTTFAPTTANCRYEVLPTDFSRLYRRYNRETFGLDITIPPEKNLDAWLDRDSTHYRPDISKAIAFYSARTCEQERLKVCICTHEMREAAWKYVHGKQLVLDGTFGLCTSRLLLFIALGVDENNKGFPVALFLFSAPTGNRATHAGYDTSILAELLGVWRDHMGRRDGILFAPKAAMTDTDPKERGALIIVWPLIILLLCRFHTRQCWTNKRNTLLPKADSIWRGHVRKRLLVLEEVLLETISHDTATQLILSEQRAFEILASNPDPEAKKIASAGLEFVQYLTSTWMPTPLWKSWSKAGKISASQSIGIGVEFILTTTNHLEALNGRLKKKHLPQWQNSGHRLRFDILIYHLIFSIIPLIYARHRMLSDFQSWKSSRFASAAGNLPLQTVSKRRSLERTNLPPRAWYTPDTSRDSAAERIRSMPKYLQPFSSHRPFEYWAVCKSSSNSSVIDGQFVPMQYWLTMHPSGAATCTCPDWLQRGGACKHLRAFRLLVQDWSVQCDPPLNFRFPTSPEEAAEVEIQNKRWYGYQYAHAITSPAVAEVLSLSGDRNVPLHMRHAGDVVITSAGNYESETVDAPDGLLSAGEHTQQWENSWQRGTT</sequence>
<dbReference type="Pfam" id="PF04434">
    <property type="entry name" value="SWIM"/>
    <property type="match status" value="1"/>
</dbReference>
<keyword evidence="1" id="KW-0863">Zinc-finger</keyword>